<dbReference type="InterPro" id="IPR036961">
    <property type="entry name" value="Kinesin_motor_dom_sf"/>
</dbReference>
<dbReference type="Gene3D" id="3.40.850.10">
    <property type="entry name" value="Kinesin motor domain"/>
    <property type="match status" value="1"/>
</dbReference>
<feature type="compositionally biased region" description="Polar residues" evidence="9">
    <location>
        <begin position="603"/>
        <end position="616"/>
    </location>
</feature>
<dbReference type="SUPFAM" id="SSF52540">
    <property type="entry name" value="P-loop containing nucleoside triphosphate hydrolases"/>
    <property type="match status" value="1"/>
</dbReference>
<dbReference type="EMBL" id="JAUIZM010000003">
    <property type="protein sequence ID" value="KAK1392004.1"/>
    <property type="molecule type" value="Genomic_DNA"/>
</dbReference>
<dbReference type="PANTHER" id="PTHR47972">
    <property type="entry name" value="KINESIN-LIKE PROTEIN KLP-3"/>
    <property type="match status" value="1"/>
</dbReference>
<evidence type="ECO:0000256" key="4">
    <source>
        <dbReference type="ARBA" id="ARBA00022840"/>
    </source>
</evidence>
<dbReference type="GO" id="GO:0005524">
    <property type="term" value="F:ATP binding"/>
    <property type="evidence" value="ECO:0007669"/>
    <property type="project" value="UniProtKB-UniRule"/>
</dbReference>
<keyword evidence="6 7" id="KW-0505">Motor protein</keyword>
<comment type="caution">
    <text evidence="11">The sequence shown here is derived from an EMBL/GenBank/DDBJ whole genome shotgun (WGS) entry which is preliminary data.</text>
</comment>
<dbReference type="InterPro" id="IPR027640">
    <property type="entry name" value="Kinesin-like_fam"/>
</dbReference>
<dbReference type="GO" id="GO:0008017">
    <property type="term" value="F:microtubule binding"/>
    <property type="evidence" value="ECO:0007669"/>
    <property type="project" value="InterPro"/>
</dbReference>
<feature type="compositionally biased region" description="Polar residues" evidence="9">
    <location>
        <begin position="661"/>
        <end position="675"/>
    </location>
</feature>
<dbReference type="InterPro" id="IPR027417">
    <property type="entry name" value="P-loop_NTPase"/>
</dbReference>
<dbReference type="GO" id="GO:0003777">
    <property type="term" value="F:microtubule motor activity"/>
    <property type="evidence" value="ECO:0007669"/>
    <property type="project" value="InterPro"/>
</dbReference>
<feature type="coiled-coil region" evidence="8">
    <location>
        <begin position="55"/>
        <end position="82"/>
    </location>
</feature>
<reference evidence="11" key="2">
    <citation type="submission" date="2023-05" db="EMBL/GenBank/DDBJ databases">
        <authorList>
            <person name="Schelkunov M.I."/>
        </authorList>
    </citation>
    <scope>NUCLEOTIDE SEQUENCE</scope>
    <source>
        <strain evidence="11">Hsosn_3</strain>
        <tissue evidence="11">Leaf</tissue>
    </source>
</reference>
<keyword evidence="3 7" id="KW-0547">Nucleotide-binding</keyword>
<comment type="similarity">
    <text evidence="1">Belongs to the TRAFAC class myosin-kinesin ATPase superfamily. Kinesin family. KIN-14 subfamily.</text>
</comment>
<dbReference type="SMART" id="SM00129">
    <property type="entry name" value="KISc"/>
    <property type="match status" value="1"/>
</dbReference>
<evidence type="ECO:0000256" key="3">
    <source>
        <dbReference type="ARBA" id="ARBA00022741"/>
    </source>
</evidence>
<feature type="region of interest" description="Disordered" evidence="9">
    <location>
        <begin position="594"/>
        <end position="625"/>
    </location>
</feature>
<dbReference type="GO" id="GO:0005829">
    <property type="term" value="C:cytosol"/>
    <property type="evidence" value="ECO:0007669"/>
    <property type="project" value="UniProtKB-ARBA"/>
</dbReference>
<feature type="region of interest" description="Disordered" evidence="9">
    <location>
        <begin position="834"/>
        <end position="856"/>
    </location>
</feature>
<reference evidence="11" key="1">
    <citation type="submission" date="2023-02" db="EMBL/GenBank/DDBJ databases">
        <title>Genome of toxic invasive species Heracleum sosnowskyi carries increased number of genes despite the absence of recent whole-genome duplications.</title>
        <authorList>
            <person name="Schelkunov M."/>
            <person name="Shtratnikova V."/>
            <person name="Makarenko M."/>
            <person name="Klepikova A."/>
            <person name="Omelchenko D."/>
            <person name="Novikova G."/>
            <person name="Obukhova E."/>
            <person name="Bogdanov V."/>
            <person name="Penin A."/>
            <person name="Logacheva M."/>
        </authorList>
    </citation>
    <scope>NUCLEOTIDE SEQUENCE</scope>
    <source>
        <strain evidence="11">Hsosn_3</strain>
        <tissue evidence="11">Leaf</tissue>
    </source>
</reference>
<protein>
    <submittedName>
        <fullName evidence="11">Kinesin-like protein KIN-14B</fullName>
    </submittedName>
</protein>
<feature type="coiled-coil region" evidence="8">
    <location>
        <begin position="473"/>
        <end position="507"/>
    </location>
</feature>
<keyword evidence="4 7" id="KW-0067">ATP-binding</keyword>
<evidence type="ECO:0000313" key="11">
    <source>
        <dbReference type="EMBL" id="KAK1392004.1"/>
    </source>
</evidence>
<evidence type="ECO:0000256" key="7">
    <source>
        <dbReference type="PROSITE-ProRule" id="PRU00283"/>
    </source>
</evidence>
<sequence>MAEEQQQKNRWSWDVSGFEPRRAADSDDHQKKPPLVRRYSLTSSSLPPNFQLSSNAIVKAKLDNLSHKVQHAREDYFELRQEACDFQEYSNAKLDRVTRYLHVLAAKARKLDQAALENEAKILPLINEKKRLFNELLTTKGNIKVFCRTRPLFEDEGPSVVEFPDDCTIRISFDDDNITNPKKDFEFDRVFGPHVGQAELFIEVQPFVQSALDGFNVSIFAYGQAHSGKTHTMEGSSHERGLYARCFEELFDISNSDTTSASRFDFFISVCELYNEQIRDLLPVYENSLPEVKSGSPDSFENLLQEKVDSPMDFSKILNMAFRNRGSDASKFNVSHLIVTIHIYTHNLITEENSYSKLSLIDLAGEVSPNLQEDGGDHATEVLHVMKSLSALGDVLTCLTSNKDVVPYENSMLTKVLADSLGGSSKSLMIVNVYPNKSNLAETVSSLNFSARARNSTLSLGSRDTIKKWRDVANDSRKELYEKDREIDDLKQEVMVLKQALKHANDQCVLLFNEVQKAWKVSFTIQSDLKSDNIMLAEKLKLEKDQNAQLRYQVAQLVQLEQDQTLQMQKRNSTIETLQVELKSLESRLSEALHTKEDRPTVSMESRTVVQSTSDQTGEDMDSVSVTKKLEEELLKRDALIERLHEENEKLFERLTQKTTLAGTTQVSSPASKSLANVWDGNQGRSDSNSKGRSVDVSSLPPANEKNEGTVALIKSGGEKVKTTPAGEYLTAALNNFDPEKYDSLATISDGANKLLMLVLAAVIKAGASREHEILSEIRDAVIPFIRKMEPKRVMDTVLVSRVRILYLRSFLSRSPELQSIKVPPAEYFLEKVGGHSRSSSRGSSPRTSPLHHDSSMRNALVDQHMQRFKINLKPEKKSKLSSVVLKIRGIDQETWRHHMTGGKLREITEEGKNYAIGNRDLAALVVHTPTGELLRQIRSWLAENFDFLTVAADDTLGGSTSQLELLSTAIMDGWMAGLGAALPPSTDALGQLLGEYAKRVYSSQLQHLKDISGTLATEIPEDSAHVAKLRSALESVDHKRRKLVQQMRSDGAFLTLQDGGSPIRNPSTAAEDARLSSLISLDAILKQVKDISRQSHVSKIVRSKKKAMLASLDELADRMPSLLDIDHSCARTHIAEARHAVELIPEEDEVEDTSVVPRLSTDMGSSVQIDVTQWNVLQFNTGSTTSFIIKCGANSNSELVIKADARVQEPKGGEIVRVLPRPNILENMTLEEMKEIFSQLPEALSLLALARTADGTRARYSRLYSTLAMKVPALRNLAGELEKGGEFKNVKS</sequence>
<dbReference type="GO" id="GO:0007018">
    <property type="term" value="P:microtubule-based movement"/>
    <property type="evidence" value="ECO:0007669"/>
    <property type="project" value="InterPro"/>
</dbReference>
<dbReference type="PROSITE" id="PS50067">
    <property type="entry name" value="KINESIN_MOTOR_2"/>
    <property type="match status" value="1"/>
</dbReference>
<dbReference type="Pfam" id="PF00225">
    <property type="entry name" value="Kinesin"/>
    <property type="match status" value="1"/>
</dbReference>
<feature type="binding site" evidence="7">
    <location>
        <begin position="223"/>
        <end position="230"/>
    </location>
    <ligand>
        <name>ATP</name>
        <dbReference type="ChEBI" id="CHEBI:30616"/>
    </ligand>
</feature>
<accession>A0AAD8ITT6</accession>
<organism evidence="11 12">
    <name type="scientific">Heracleum sosnowskyi</name>
    <dbReference type="NCBI Taxonomy" id="360622"/>
    <lineage>
        <taxon>Eukaryota</taxon>
        <taxon>Viridiplantae</taxon>
        <taxon>Streptophyta</taxon>
        <taxon>Embryophyta</taxon>
        <taxon>Tracheophyta</taxon>
        <taxon>Spermatophyta</taxon>
        <taxon>Magnoliopsida</taxon>
        <taxon>eudicotyledons</taxon>
        <taxon>Gunneridae</taxon>
        <taxon>Pentapetalae</taxon>
        <taxon>asterids</taxon>
        <taxon>campanulids</taxon>
        <taxon>Apiales</taxon>
        <taxon>Apiaceae</taxon>
        <taxon>Apioideae</taxon>
        <taxon>apioid superclade</taxon>
        <taxon>Tordylieae</taxon>
        <taxon>Tordyliinae</taxon>
        <taxon>Heracleum</taxon>
    </lineage>
</organism>
<feature type="compositionally biased region" description="Low complexity" evidence="9">
    <location>
        <begin position="836"/>
        <end position="849"/>
    </location>
</feature>
<keyword evidence="2" id="KW-0493">Microtubule</keyword>
<evidence type="ECO:0000256" key="9">
    <source>
        <dbReference type="SAM" id="MobiDB-lite"/>
    </source>
</evidence>
<gene>
    <name evidence="11" type="ORF">POM88_011060</name>
</gene>
<keyword evidence="12" id="KW-1185">Reference proteome</keyword>
<evidence type="ECO:0000256" key="1">
    <source>
        <dbReference type="ARBA" id="ARBA00010899"/>
    </source>
</evidence>
<name>A0AAD8ITT6_9APIA</name>
<feature type="compositionally biased region" description="Basic and acidic residues" evidence="9">
    <location>
        <begin position="19"/>
        <end position="31"/>
    </location>
</feature>
<dbReference type="GO" id="GO:0031022">
    <property type="term" value="P:nuclear migration along microfilament"/>
    <property type="evidence" value="ECO:0007669"/>
    <property type="project" value="UniProtKB-ARBA"/>
</dbReference>
<evidence type="ECO:0000256" key="2">
    <source>
        <dbReference type="ARBA" id="ARBA00022701"/>
    </source>
</evidence>
<feature type="region of interest" description="Disordered" evidence="9">
    <location>
        <begin position="661"/>
        <end position="710"/>
    </location>
</feature>
<dbReference type="PANTHER" id="PTHR47972:SF22">
    <property type="entry name" value="KINESIN-LIKE PROTEIN KIN-14A-RELATED"/>
    <property type="match status" value="1"/>
</dbReference>
<proteinExistence type="inferred from homology"/>
<feature type="region of interest" description="Disordered" evidence="9">
    <location>
        <begin position="1"/>
        <end position="34"/>
    </location>
</feature>
<evidence type="ECO:0000256" key="6">
    <source>
        <dbReference type="ARBA" id="ARBA00023175"/>
    </source>
</evidence>
<dbReference type="Proteomes" id="UP001237642">
    <property type="component" value="Unassembled WGS sequence"/>
</dbReference>
<dbReference type="InterPro" id="IPR001752">
    <property type="entry name" value="Kinesin_motor_dom"/>
</dbReference>
<evidence type="ECO:0000256" key="8">
    <source>
        <dbReference type="SAM" id="Coils"/>
    </source>
</evidence>
<evidence type="ECO:0000313" key="12">
    <source>
        <dbReference type="Proteomes" id="UP001237642"/>
    </source>
</evidence>
<dbReference type="PRINTS" id="PR00380">
    <property type="entry name" value="KINESINHEAVY"/>
</dbReference>
<dbReference type="GO" id="GO:0005886">
    <property type="term" value="C:plasma membrane"/>
    <property type="evidence" value="ECO:0007669"/>
    <property type="project" value="UniProtKB-ARBA"/>
</dbReference>
<dbReference type="GO" id="GO:0009904">
    <property type="term" value="P:chloroplast accumulation movement"/>
    <property type="evidence" value="ECO:0007669"/>
    <property type="project" value="UniProtKB-ARBA"/>
</dbReference>
<evidence type="ECO:0000256" key="5">
    <source>
        <dbReference type="ARBA" id="ARBA00023054"/>
    </source>
</evidence>
<dbReference type="FunFam" id="3.40.850.10:FF:000058">
    <property type="entry name" value="kinesin-like protein KIN-14B isoform X1"/>
    <property type="match status" value="1"/>
</dbReference>
<evidence type="ECO:0000259" key="10">
    <source>
        <dbReference type="PROSITE" id="PS50067"/>
    </source>
</evidence>
<keyword evidence="5 8" id="KW-0175">Coiled coil</keyword>
<feature type="domain" description="Kinesin motor" evidence="10">
    <location>
        <begin position="142"/>
        <end position="456"/>
    </location>
</feature>
<dbReference type="GO" id="GO:0005874">
    <property type="term" value="C:microtubule"/>
    <property type="evidence" value="ECO:0007669"/>
    <property type="project" value="UniProtKB-KW"/>
</dbReference>
<dbReference type="GO" id="GO:0009903">
    <property type="term" value="P:chloroplast avoidance movement"/>
    <property type="evidence" value="ECO:0007669"/>
    <property type="project" value="UniProtKB-ARBA"/>
</dbReference>